<evidence type="ECO:0000256" key="7">
    <source>
        <dbReference type="ARBA" id="ARBA00022777"/>
    </source>
</evidence>
<dbReference type="OrthoDB" id="9799827at2"/>
<evidence type="ECO:0000313" key="9">
    <source>
        <dbReference type="EMBL" id="SNX69480.1"/>
    </source>
</evidence>
<comment type="subcellular location">
    <subcellularLocation>
        <location evidence="1">Cytoplasm</location>
    </subcellularLocation>
</comment>
<dbReference type="Pfam" id="PF03610">
    <property type="entry name" value="EIIA-man"/>
    <property type="match status" value="1"/>
</dbReference>
<keyword evidence="2" id="KW-0813">Transport</keyword>
<dbReference type="PANTHER" id="PTHR33799:SF1">
    <property type="entry name" value="PTS SYSTEM MANNOSE-SPECIFIC EIIAB COMPONENT-RELATED"/>
    <property type="match status" value="1"/>
</dbReference>
<dbReference type="InterPro" id="IPR033887">
    <property type="entry name" value="PTS_IIA_man"/>
</dbReference>
<protein>
    <submittedName>
        <fullName evidence="9">PTS system mannose-specific IIA component</fullName>
    </submittedName>
</protein>
<dbReference type="GO" id="GO:0016020">
    <property type="term" value="C:membrane"/>
    <property type="evidence" value="ECO:0007669"/>
    <property type="project" value="InterPro"/>
</dbReference>
<organism evidence="9 10">
    <name type="scientific">Bacillus oleivorans</name>
    <dbReference type="NCBI Taxonomy" id="1448271"/>
    <lineage>
        <taxon>Bacteria</taxon>
        <taxon>Bacillati</taxon>
        <taxon>Bacillota</taxon>
        <taxon>Bacilli</taxon>
        <taxon>Bacillales</taxon>
        <taxon>Bacillaceae</taxon>
        <taxon>Bacillus</taxon>
    </lineage>
</organism>
<dbReference type="InterPro" id="IPR051471">
    <property type="entry name" value="Bacterial_PTS_sugar_comp"/>
</dbReference>
<accession>A0A285CPG6</accession>
<dbReference type="AlphaFoldDB" id="A0A285CPG6"/>
<evidence type="ECO:0000259" key="8">
    <source>
        <dbReference type="PROSITE" id="PS51096"/>
    </source>
</evidence>
<evidence type="ECO:0000256" key="5">
    <source>
        <dbReference type="ARBA" id="ARBA00022679"/>
    </source>
</evidence>
<keyword evidence="6" id="KW-0598">Phosphotransferase system</keyword>
<evidence type="ECO:0000256" key="4">
    <source>
        <dbReference type="ARBA" id="ARBA00022597"/>
    </source>
</evidence>
<gene>
    <name evidence="9" type="ORF">SAMN05877753_10374</name>
</gene>
<evidence type="ECO:0000256" key="1">
    <source>
        <dbReference type="ARBA" id="ARBA00004496"/>
    </source>
</evidence>
<dbReference type="CDD" id="cd00006">
    <property type="entry name" value="PTS_IIA_man"/>
    <property type="match status" value="1"/>
</dbReference>
<evidence type="ECO:0000313" key="10">
    <source>
        <dbReference type="Proteomes" id="UP000219546"/>
    </source>
</evidence>
<dbReference type="SUPFAM" id="SSF53062">
    <property type="entry name" value="PTS system fructose IIA component-like"/>
    <property type="match status" value="1"/>
</dbReference>
<dbReference type="PROSITE" id="PS51096">
    <property type="entry name" value="PTS_EIIA_TYPE_4"/>
    <property type="match status" value="1"/>
</dbReference>
<sequence>MSTIGLIIATHGGLAEGLKSAIQLIMGPQDNLRTIGLQPGKDIQDMKHAIKEKIIELNQYNHVFIMSDLFGGTPSNSTTLVQKEFQHKVRHLTGVNLPMLIQFYTSTTDDPDQLAEEIIHVSKDSVQVVTGKVQNEEFQLE</sequence>
<evidence type="ECO:0000256" key="3">
    <source>
        <dbReference type="ARBA" id="ARBA00022490"/>
    </source>
</evidence>
<name>A0A285CPG6_9BACI</name>
<keyword evidence="7" id="KW-0418">Kinase</keyword>
<dbReference type="Gene3D" id="3.40.50.510">
    <property type="entry name" value="Phosphotransferase system, mannose-type IIA component"/>
    <property type="match status" value="1"/>
</dbReference>
<dbReference type="GO" id="GO:0005737">
    <property type="term" value="C:cytoplasm"/>
    <property type="evidence" value="ECO:0007669"/>
    <property type="project" value="UniProtKB-SubCell"/>
</dbReference>
<dbReference type="GO" id="GO:0016301">
    <property type="term" value="F:kinase activity"/>
    <property type="evidence" value="ECO:0007669"/>
    <property type="project" value="UniProtKB-KW"/>
</dbReference>
<dbReference type="GO" id="GO:0009401">
    <property type="term" value="P:phosphoenolpyruvate-dependent sugar phosphotransferase system"/>
    <property type="evidence" value="ECO:0007669"/>
    <property type="project" value="UniProtKB-KW"/>
</dbReference>
<dbReference type="InterPro" id="IPR036662">
    <property type="entry name" value="PTS_EIIA_man-typ_sf"/>
</dbReference>
<dbReference type="Proteomes" id="UP000219546">
    <property type="component" value="Unassembled WGS sequence"/>
</dbReference>
<feature type="domain" description="PTS EIIA type-4" evidence="8">
    <location>
        <begin position="3"/>
        <end position="126"/>
    </location>
</feature>
<keyword evidence="10" id="KW-1185">Reference proteome</keyword>
<keyword evidence="5" id="KW-0808">Transferase</keyword>
<proteinExistence type="predicted"/>
<dbReference type="RefSeq" id="WP_097158020.1">
    <property type="nucleotide sequence ID" value="NZ_JBEPMQ010000002.1"/>
</dbReference>
<keyword evidence="4" id="KW-0762">Sugar transport</keyword>
<evidence type="ECO:0000256" key="2">
    <source>
        <dbReference type="ARBA" id="ARBA00022448"/>
    </source>
</evidence>
<reference evidence="9 10" key="1">
    <citation type="submission" date="2017-08" db="EMBL/GenBank/DDBJ databases">
        <authorList>
            <person name="de Groot N.N."/>
        </authorList>
    </citation>
    <scope>NUCLEOTIDE SEQUENCE [LARGE SCALE GENOMIC DNA]</scope>
    <source>
        <strain evidence="9 10">JC228</strain>
    </source>
</reference>
<dbReference type="PANTHER" id="PTHR33799">
    <property type="entry name" value="PTS PERMEASE-RELATED-RELATED"/>
    <property type="match status" value="1"/>
</dbReference>
<dbReference type="EMBL" id="OAOP01000003">
    <property type="protein sequence ID" value="SNX69480.1"/>
    <property type="molecule type" value="Genomic_DNA"/>
</dbReference>
<keyword evidence="3" id="KW-0963">Cytoplasm</keyword>
<evidence type="ECO:0000256" key="6">
    <source>
        <dbReference type="ARBA" id="ARBA00022683"/>
    </source>
</evidence>
<dbReference type="InterPro" id="IPR004701">
    <property type="entry name" value="PTS_EIIA_man-typ"/>
</dbReference>